<evidence type="ECO:0000256" key="3">
    <source>
        <dbReference type="ARBA" id="ARBA00008836"/>
    </source>
</evidence>
<gene>
    <name evidence="8" type="ORF">ACEWY4_023000</name>
</gene>
<evidence type="ECO:0000256" key="6">
    <source>
        <dbReference type="SAM" id="Coils"/>
    </source>
</evidence>
<evidence type="ECO:0000256" key="5">
    <source>
        <dbReference type="ARBA" id="ARBA00023136"/>
    </source>
</evidence>
<evidence type="ECO:0000256" key="7">
    <source>
        <dbReference type="SAM" id="MobiDB-lite"/>
    </source>
</evidence>
<dbReference type="GO" id="GO:0005901">
    <property type="term" value="C:caveola"/>
    <property type="evidence" value="ECO:0007669"/>
    <property type="project" value="UniProtKB-SubCell"/>
</dbReference>
<feature type="region of interest" description="Disordered" evidence="7">
    <location>
        <begin position="330"/>
        <end position="424"/>
    </location>
</feature>
<feature type="compositionally biased region" description="Polar residues" evidence="7">
    <location>
        <begin position="348"/>
        <end position="364"/>
    </location>
</feature>
<evidence type="ECO:0000313" key="8">
    <source>
        <dbReference type="EMBL" id="KAL2081147.1"/>
    </source>
</evidence>
<feature type="compositionally biased region" description="Polar residues" evidence="7">
    <location>
        <begin position="54"/>
        <end position="64"/>
    </location>
</feature>
<feature type="region of interest" description="Disordered" evidence="7">
    <location>
        <begin position="226"/>
        <end position="246"/>
    </location>
</feature>
<keyword evidence="5" id="KW-0472">Membrane</keyword>
<feature type="compositionally biased region" description="Acidic residues" evidence="7">
    <location>
        <begin position="459"/>
        <end position="470"/>
    </location>
</feature>
<evidence type="ECO:0000313" key="9">
    <source>
        <dbReference type="Proteomes" id="UP001591681"/>
    </source>
</evidence>
<accession>A0ABD1J235</accession>
<comment type="similarity">
    <text evidence="3">Belongs to the CAVIN family.</text>
</comment>
<proteinExistence type="inferred from homology"/>
<evidence type="ECO:0000256" key="2">
    <source>
        <dbReference type="ARBA" id="ARBA00004496"/>
    </source>
</evidence>
<feature type="region of interest" description="Disordered" evidence="7">
    <location>
        <begin position="443"/>
        <end position="499"/>
    </location>
</feature>
<dbReference type="InterPro" id="IPR026752">
    <property type="entry name" value="Cavin_fam"/>
</dbReference>
<comment type="caution">
    <text evidence="8">The sequence shown here is derived from an EMBL/GenBank/DDBJ whole genome shotgun (WGS) entry which is preliminary data.</text>
</comment>
<feature type="compositionally biased region" description="Basic and acidic residues" evidence="7">
    <location>
        <begin position="1"/>
        <end position="10"/>
    </location>
</feature>
<dbReference type="EMBL" id="JBHFQA010000020">
    <property type="protein sequence ID" value="KAL2081147.1"/>
    <property type="molecule type" value="Genomic_DNA"/>
</dbReference>
<dbReference type="AlphaFoldDB" id="A0ABD1J235"/>
<reference evidence="8 9" key="1">
    <citation type="submission" date="2024-09" db="EMBL/GenBank/DDBJ databases">
        <title>A chromosome-level genome assembly of Gray's grenadier anchovy, Coilia grayii.</title>
        <authorList>
            <person name="Fu Z."/>
        </authorList>
    </citation>
    <scope>NUCLEOTIDE SEQUENCE [LARGE SCALE GENOMIC DNA]</scope>
    <source>
        <strain evidence="8">G4</strain>
        <tissue evidence="8">Muscle</tissue>
    </source>
</reference>
<keyword evidence="4" id="KW-0963">Cytoplasm</keyword>
<comment type="subcellular location">
    <subcellularLocation>
        <location evidence="2">Cytoplasm</location>
    </subcellularLocation>
    <subcellularLocation>
        <location evidence="1">Membrane</location>
        <location evidence="1">Caveola</location>
    </subcellularLocation>
</comment>
<feature type="compositionally biased region" description="Low complexity" evidence="7">
    <location>
        <begin position="480"/>
        <end position="499"/>
    </location>
</feature>
<feature type="compositionally biased region" description="Polar residues" evidence="7">
    <location>
        <begin position="235"/>
        <end position="246"/>
    </location>
</feature>
<evidence type="ECO:0000256" key="1">
    <source>
        <dbReference type="ARBA" id="ARBA00004345"/>
    </source>
</evidence>
<feature type="coiled-coil region" evidence="6">
    <location>
        <begin position="104"/>
        <end position="131"/>
    </location>
</feature>
<protein>
    <submittedName>
        <fullName evidence="8">Uncharacterized protein</fullName>
    </submittedName>
</protein>
<feature type="compositionally biased region" description="Basic and acidic residues" evidence="7">
    <location>
        <begin position="156"/>
        <end position="167"/>
    </location>
</feature>
<keyword evidence="9" id="KW-1185">Reference proteome</keyword>
<organism evidence="8 9">
    <name type="scientific">Coilia grayii</name>
    <name type="common">Gray's grenadier anchovy</name>
    <dbReference type="NCBI Taxonomy" id="363190"/>
    <lineage>
        <taxon>Eukaryota</taxon>
        <taxon>Metazoa</taxon>
        <taxon>Chordata</taxon>
        <taxon>Craniata</taxon>
        <taxon>Vertebrata</taxon>
        <taxon>Euteleostomi</taxon>
        <taxon>Actinopterygii</taxon>
        <taxon>Neopterygii</taxon>
        <taxon>Teleostei</taxon>
        <taxon>Clupei</taxon>
        <taxon>Clupeiformes</taxon>
        <taxon>Clupeoidei</taxon>
        <taxon>Engraulidae</taxon>
        <taxon>Coilinae</taxon>
        <taxon>Coilia</taxon>
    </lineage>
</organism>
<keyword evidence="6" id="KW-0175">Coiled coil</keyword>
<dbReference type="PANTHER" id="PTHR15240:SF5">
    <property type="entry name" value="CAVEOLAE-ASSOCIATED PROTEIN 2A"/>
    <property type="match status" value="1"/>
</dbReference>
<feature type="region of interest" description="Disordered" evidence="7">
    <location>
        <begin position="145"/>
        <end position="167"/>
    </location>
</feature>
<feature type="region of interest" description="Disordered" evidence="7">
    <location>
        <begin position="267"/>
        <end position="306"/>
    </location>
</feature>
<dbReference type="Proteomes" id="UP001591681">
    <property type="component" value="Unassembled WGS sequence"/>
</dbReference>
<dbReference type="Pfam" id="PF15237">
    <property type="entry name" value="PTRF_SDPR"/>
    <property type="match status" value="1"/>
</dbReference>
<dbReference type="PANTHER" id="PTHR15240">
    <property type="entry name" value="CAVIN"/>
    <property type="match status" value="1"/>
</dbReference>
<sequence length="499" mass="52951">MDEDSTRTEARCSATLPANLPSSAVAAGAEVTSPTTAAAVSPDAQEPPLLIPSFSANSTPSSPGGTLKRLSMALKAGPPSPASPTSPSGGTGGQVSAITVVALLDKLVAMMETVQENQQRAERRQAELEAAVRVVQGDVTRLAKSHSGTANSVNKLLERSRKTGGHVKEVRERLDRQGVQVKRLEANHAHLLKRNHFKVLIFQEDNEIPASLHLKDPAAISIREAQEDASAHAPTPNTDANRSQEEGLQTISLTSDEEQEEVAVAAGVNLSSPRGEAGGELHLDDDDDDDGLPSLSSERLERSRADKLKRSSLKKVDSLKKAFSRQSIEKKINKIVPPERREKIKKSFTPNHAKSPTTKSSSFRVSPMTFNVKKVRDGGEAPAPEAHVEVPSLGGPSGELSLAEVHLDEKEKPPMNASASSSMEVGLSVDGEIDGEVNGEVEGIATATLAVEETMPDHNDDDEDDDDDDVEHNGEEERASPVASPASPVNAAVAVEQGS</sequence>
<dbReference type="GO" id="GO:0005737">
    <property type="term" value="C:cytoplasm"/>
    <property type="evidence" value="ECO:0007669"/>
    <property type="project" value="UniProtKB-SubCell"/>
</dbReference>
<evidence type="ECO:0000256" key="4">
    <source>
        <dbReference type="ARBA" id="ARBA00022490"/>
    </source>
</evidence>
<feature type="compositionally biased region" description="Basic and acidic residues" evidence="7">
    <location>
        <begin position="330"/>
        <end position="342"/>
    </location>
</feature>
<feature type="region of interest" description="Disordered" evidence="7">
    <location>
        <begin position="1"/>
        <end position="93"/>
    </location>
</feature>
<name>A0ABD1J235_9TELE</name>